<dbReference type="PROSITE" id="PS51318">
    <property type="entry name" value="TAT"/>
    <property type="match status" value="1"/>
</dbReference>
<keyword evidence="4" id="KW-1185">Reference proteome</keyword>
<dbReference type="InterPro" id="IPR037165">
    <property type="entry name" value="AldOxase/xan_DH_Mopterin-bd_sf"/>
</dbReference>
<dbReference type="InterPro" id="IPR008274">
    <property type="entry name" value="AldOxase/xan_DH_MoCoBD1"/>
</dbReference>
<dbReference type="PIRSF" id="PIRSF036389">
    <property type="entry name" value="IOR_B"/>
    <property type="match status" value="1"/>
</dbReference>
<evidence type="ECO:0000259" key="2">
    <source>
        <dbReference type="SMART" id="SM01008"/>
    </source>
</evidence>
<comment type="caution">
    <text evidence="3">The sequence shown here is derived from an EMBL/GenBank/DDBJ whole genome shotgun (WGS) entry which is preliminary data.</text>
</comment>
<dbReference type="Proteomes" id="UP000324324">
    <property type="component" value="Unassembled WGS sequence"/>
</dbReference>
<dbReference type="InterPro" id="IPR046867">
    <property type="entry name" value="AldOxase/xan_DH_MoCoBD2"/>
</dbReference>
<dbReference type="PANTHER" id="PTHR47495">
    <property type="entry name" value="ALDEHYDE DEHYDROGENASE"/>
    <property type="match status" value="1"/>
</dbReference>
<gene>
    <name evidence="3" type="ORF">F1599_00840</name>
</gene>
<dbReference type="NCBIfam" id="TIGR01409">
    <property type="entry name" value="TAT_signal_seq"/>
    <property type="match status" value="1"/>
</dbReference>
<protein>
    <submittedName>
        <fullName evidence="3">Xanthine dehydrogenase family protein molybdopterin-binding subunit</fullName>
    </submittedName>
</protein>
<name>A0A5M8BFQ4_9BURK</name>
<accession>A0A5M8BFQ4</accession>
<dbReference type="AlphaFoldDB" id="A0A5M8BFQ4"/>
<dbReference type="Gene3D" id="3.30.365.10">
    <property type="entry name" value="Aldehyde oxidase/xanthine dehydrogenase, molybdopterin binding domain"/>
    <property type="match status" value="4"/>
</dbReference>
<dbReference type="Pfam" id="PF20256">
    <property type="entry name" value="MoCoBD_2"/>
    <property type="match status" value="2"/>
</dbReference>
<dbReference type="InterPro" id="IPR012368">
    <property type="entry name" value="OxRdtase_Mopterin-bd_su_IorB"/>
</dbReference>
<dbReference type="InterPro" id="IPR000674">
    <property type="entry name" value="Ald_Oxase/Xan_DH_a/b"/>
</dbReference>
<reference evidence="3 4" key="1">
    <citation type="submission" date="2019-09" db="EMBL/GenBank/DDBJ databases">
        <title>Isolation of a novel species in the genus Cupriavidus from patients with sepsis using whole genome sequencing.</title>
        <authorList>
            <person name="Kweon O.J."/>
            <person name="Lee M.-K."/>
        </authorList>
    </citation>
    <scope>NUCLEOTIDE SEQUENCE [LARGE SCALE GENOMIC DNA]</scope>
    <source>
        <strain evidence="3 4">MKL-01</strain>
    </source>
</reference>
<evidence type="ECO:0000313" key="4">
    <source>
        <dbReference type="Proteomes" id="UP000324324"/>
    </source>
</evidence>
<dbReference type="SUPFAM" id="SSF56003">
    <property type="entry name" value="Molybdenum cofactor-binding domain"/>
    <property type="match status" value="2"/>
</dbReference>
<dbReference type="EMBL" id="VWRN01000003">
    <property type="protein sequence ID" value="KAA6133416.1"/>
    <property type="molecule type" value="Genomic_DNA"/>
</dbReference>
<evidence type="ECO:0000256" key="1">
    <source>
        <dbReference type="SAM" id="MobiDB-lite"/>
    </source>
</evidence>
<dbReference type="InterPro" id="IPR019546">
    <property type="entry name" value="TAT_signal_bac_arc"/>
</dbReference>
<feature type="compositionally biased region" description="Basic and acidic residues" evidence="1">
    <location>
        <begin position="18"/>
        <end position="32"/>
    </location>
</feature>
<feature type="region of interest" description="Disordered" evidence="1">
    <location>
        <begin position="11"/>
        <end position="32"/>
    </location>
</feature>
<evidence type="ECO:0000313" key="3">
    <source>
        <dbReference type="EMBL" id="KAA6133416.1"/>
    </source>
</evidence>
<dbReference type="InterPro" id="IPR052516">
    <property type="entry name" value="N-heterocyclic_Hydroxylase"/>
</dbReference>
<sequence length="759" mass="80731">MQRLGARIAALSGGAGDGPHDAHGAHDSHDAPAAGIDRRTFLKLTGMAGGGLALGIAPLGEVRADEAAAPTAKGPAAAPQAFIVIAPDNTVTVAVNRLEFGQGVHTALPMALAEELDVDWRNVRAVLAPAGDPYKDPAMGIQMTGGSTAVKHSYQQYRELGARARAMLVAAAAQQWQVEPSACTAAQGVVTAGNRRATYGELAQAAMALPVPQQVTLKDPSRFTLIGKPTPRLDTRGKLDGSVGFGIDTQLDNLMVAVVARPPRFGGKVRRFNADAARAIKGVAEVLEVPTDGGGTGVAVIANGYWPAKQGRDALQAEWDDSGSTVSTAALYEEYAKLARQPGRTPRADAFDLAGAARTIEAEYRFPYLAHAPMEPLNCTMQAEVAGGKPSRVKVWAGTQFQTVDQGALAKAFGLPPEQVSVVTMMAGGGFGRRAVPTSDYLVEAAQVMRAWVAKGHREPVKVIWSREDDIRGGYYRPLHLHRARIGVDAQGRVLGWEHAIVGQSLTMGSPFEAFLVKDGVDHTMTEGIVDHDYGFPLRLSVHHPKVQVPVLWWRSVGHTHTAFVKETLIDELATVAKQDPVAYRLAQLDPVKGARQRAALQLAVEKSGYGKRRLPTGRAWGVAVHQSFDSAVAYVVEVSLQNGQPHVHRVTAGVHANRVVNPLSARAQIEGGCVFGLAMIRPGFAIEIDNGAVRNSNFGDFPPVRINDAPPVEVHFVPSDDPPTGLGEPGVPVIAPAVANAVFKLTGKRQRQLPFVMA</sequence>
<dbReference type="Pfam" id="PF02738">
    <property type="entry name" value="MoCoBD_1"/>
    <property type="match status" value="1"/>
</dbReference>
<dbReference type="PANTHER" id="PTHR47495:SF2">
    <property type="entry name" value="ALDEHYDE DEHYDROGENASE"/>
    <property type="match status" value="1"/>
</dbReference>
<organism evidence="3 4">
    <name type="scientific">Cupriavidus cauae</name>
    <dbReference type="NCBI Taxonomy" id="2608999"/>
    <lineage>
        <taxon>Bacteria</taxon>
        <taxon>Pseudomonadati</taxon>
        <taxon>Pseudomonadota</taxon>
        <taxon>Betaproteobacteria</taxon>
        <taxon>Burkholderiales</taxon>
        <taxon>Burkholderiaceae</taxon>
        <taxon>Cupriavidus</taxon>
    </lineage>
</organism>
<feature type="domain" description="Aldehyde oxidase/xanthine dehydrogenase a/b hammerhead" evidence="2">
    <location>
        <begin position="240"/>
        <end position="323"/>
    </location>
</feature>
<proteinExistence type="predicted"/>
<dbReference type="SMART" id="SM01008">
    <property type="entry name" value="Ald_Xan_dh_C"/>
    <property type="match status" value="1"/>
</dbReference>
<dbReference type="GO" id="GO:0016491">
    <property type="term" value="F:oxidoreductase activity"/>
    <property type="evidence" value="ECO:0007669"/>
    <property type="project" value="InterPro"/>
</dbReference>
<dbReference type="InterPro" id="IPR006311">
    <property type="entry name" value="TAT_signal"/>
</dbReference>
<dbReference type="Gene3D" id="3.90.1170.50">
    <property type="entry name" value="Aldehyde oxidase/xanthine dehydrogenase, a/b hammerhead"/>
    <property type="match status" value="1"/>
</dbReference>